<organism evidence="5 6">
    <name type="scientific">Takifugu rubripes</name>
    <name type="common">Japanese pufferfish</name>
    <name type="synonym">Fugu rubripes</name>
    <dbReference type="NCBI Taxonomy" id="31033"/>
    <lineage>
        <taxon>Eukaryota</taxon>
        <taxon>Metazoa</taxon>
        <taxon>Chordata</taxon>
        <taxon>Craniata</taxon>
        <taxon>Vertebrata</taxon>
        <taxon>Euteleostomi</taxon>
        <taxon>Actinopterygii</taxon>
        <taxon>Neopterygii</taxon>
        <taxon>Teleostei</taxon>
        <taxon>Neoteleostei</taxon>
        <taxon>Acanthomorphata</taxon>
        <taxon>Eupercaria</taxon>
        <taxon>Tetraodontiformes</taxon>
        <taxon>Tetradontoidea</taxon>
        <taxon>Tetraodontidae</taxon>
        <taxon>Takifugu</taxon>
    </lineage>
</organism>
<keyword evidence="6" id="KW-1185">Reference proteome</keyword>
<comment type="similarity">
    <text evidence="1">Belongs to the FSIP1 family.</text>
</comment>
<dbReference type="AlphaFoldDB" id="A0A3B5K2L8"/>
<protein>
    <recommendedName>
        <fullName evidence="2">Fibrous sheath-interacting protein 1</fullName>
    </recommendedName>
</protein>
<evidence type="ECO:0000256" key="1">
    <source>
        <dbReference type="ARBA" id="ARBA00010495"/>
    </source>
</evidence>
<gene>
    <name evidence="5" type="primary">fsip1</name>
</gene>
<evidence type="ECO:0000256" key="4">
    <source>
        <dbReference type="SAM" id="MobiDB-lite"/>
    </source>
</evidence>
<dbReference type="GeneTree" id="ENSGT00390000013879"/>
<dbReference type="InterPro" id="IPR026246">
    <property type="entry name" value="Fsip1"/>
</dbReference>
<proteinExistence type="inferred from homology"/>
<dbReference type="Pfam" id="PF15554">
    <property type="entry name" value="FSIP1"/>
    <property type="match status" value="1"/>
</dbReference>
<dbReference type="Ensembl" id="ENSTRUT00000055423.2">
    <property type="protein sequence ID" value="ENSTRUP00000051811.2"/>
    <property type="gene ID" value="ENSTRUG00000025101.2"/>
</dbReference>
<sequence length="264" mass="29835">MELAKESLDDICGPSGTQHTGDDAVSGLLLFKGQRHEDLELQRAMEEMKQLDEILLKMICREREIKRQRKEFQARLWQAFLADVTCLYLQQNKPEDHSECTSEAVNTRLFLALETLTGNNGSCGSFEADVEEPGEKQFGGSHSGTSKSKKRQKDFVNRNIEVGQSSRTHRMTWHEPPVCFSTPKDTDLFLCSLLLSWIFFFKGDLWAESSLTGQGYTPQPSDLEQLTAIDSKIHLLLPVRDVLSVRDPPTELALENLTDDVITS</sequence>
<dbReference type="PANTHER" id="PTHR22012:SF2">
    <property type="entry name" value="FIBROUS SHEATH-INTERACTING PROTEIN 1"/>
    <property type="match status" value="1"/>
</dbReference>
<dbReference type="PANTHER" id="PTHR22012">
    <property type="entry name" value="FIBROUS SHEATH INTERACTING PROTEIN 1"/>
    <property type="match status" value="1"/>
</dbReference>
<reference evidence="5 6" key="1">
    <citation type="journal article" date="2011" name="Genome Biol. Evol.">
        <title>Integration of the genetic map and genome assembly of fugu facilitates insights into distinct features of genome evolution in teleosts and mammals.</title>
        <authorList>
            <person name="Kai W."/>
            <person name="Kikuchi K."/>
            <person name="Tohari S."/>
            <person name="Chew A.K."/>
            <person name="Tay A."/>
            <person name="Fujiwara A."/>
            <person name="Hosoya S."/>
            <person name="Suetake H."/>
            <person name="Naruse K."/>
            <person name="Brenner S."/>
            <person name="Suzuki Y."/>
            <person name="Venkatesh B."/>
        </authorList>
    </citation>
    <scope>NUCLEOTIDE SEQUENCE [LARGE SCALE GENOMIC DNA]</scope>
</reference>
<evidence type="ECO:0000313" key="5">
    <source>
        <dbReference type="Ensembl" id="ENSTRUP00000051811.2"/>
    </source>
</evidence>
<name>A0A3B5K2L8_TAKRU</name>
<evidence type="ECO:0000256" key="3">
    <source>
        <dbReference type="ARBA" id="ARBA00023054"/>
    </source>
</evidence>
<dbReference type="Proteomes" id="UP000005226">
    <property type="component" value="Chromosome 2"/>
</dbReference>
<reference evidence="5" key="3">
    <citation type="submission" date="2025-09" db="UniProtKB">
        <authorList>
            <consortium name="Ensembl"/>
        </authorList>
    </citation>
    <scope>IDENTIFICATION</scope>
</reference>
<accession>A0A3B5K2L8</accession>
<evidence type="ECO:0000256" key="2">
    <source>
        <dbReference type="ARBA" id="ARBA00019480"/>
    </source>
</evidence>
<keyword evidence="3" id="KW-0175">Coiled coil</keyword>
<feature type="region of interest" description="Disordered" evidence="4">
    <location>
        <begin position="128"/>
        <end position="154"/>
    </location>
</feature>
<dbReference type="PRINTS" id="PR02075">
    <property type="entry name" value="FIBSHEATHIP1"/>
</dbReference>
<evidence type="ECO:0000313" key="6">
    <source>
        <dbReference type="Proteomes" id="UP000005226"/>
    </source>
</evidence>
<reference evidence="5" key="2">
    <citation type="submission" date="2025-08" db="UniProtKB">
        <authorList>
            <consortium name="Ensembl"/>
        </authorList>
    </citation>
    <scope>IDENTIFICATION</scope>
</reference>